<reference evidence="1" key="1">
    <citation type="submission" date="2021-03" db="EMBL/GenBank/DDBJ databases">
        <title>Fibrella sp. HMF5335 genome sequencing and assembly.</title>
        <authorList>
            <person name="Kang H."/>
            <person name="Kim H."/>
            <person name="Bae S."/>
            <person name="Joh K."/>
        </authorList>
    </citation>
    <scope>NUCLEOTIDE SEQUENCE</scope>
    <source>
        <strain evidence="1">HMF5335</strain>
    </source>
</reference>
<accession>A0A939K5H1</accession>
<organism evidence="1 2">
    <name type="scientific">Fibrella rubiginis</name>
    <dbReference type="NCBI Taxonomy" id="2817060"/>
    <lineage>
        <taxon>Bacteria</taxon>
        <taxon>Pseudomonadati</taxon>
        <taxon>Bacteroidota</taxon>
        <taxon>Cytophagia</taxon>
        <taxon>Cytophagales</taxon>
        <taxon>Spirosomataceae</taxon>
        <taxon>Fibrella</taxon>
    </lineage>
</organism>
<dbReference type="RefSeq" id="WP_207364022.1">
    <property type="nucleotide sequence ID" value="NZ_JAFMYV010000003.1"/>
</dbReference>
<dbReference type="EMBL" id="JAFMYV010000003">
    <property type="protein sequence ID" value="MBO0936460.1"/>
    <property type="molecule type" value="Genomic_DNA"/>
</dbReference>
<sequence length="50" mass="5578">MTRLGGNLLLRKGVGQQQIVVDLGNIPTGMYILTVKGEAWVERRKILVNK</sequence>
<proteinExistence type="predicted"/>
<dbReference type="Proteomes" id="UP000664034">
    <property type="component" value="Unassembled WGS sequence"/>
</dbReference>
<gene>
    <name evidence="1" type="ORF">J2I47_07865</name>
</gene>
<keyword evidence="2" id="KW-1185">Reference proteome</keyword>
<evidence type="ECO:0000313" key="2">
    <source>
        <dbReference type="Proteomes" id="UP000664034"/>
    </source>
</evidence>
<comment type="caution">
    <text evidence="1">The sequence shown here is derived from an EMBL/GenBank/DDBJ whole genome shotgun (WGS) entry which is preliminary data.</text>
</comment>
<evidence type="ECO:0000313" key="1">
    <source>
        <dbReference type="EMBL" id="MBO0936460.1"/>
    </source>
</evidence>
<name>A0A939K5H1_9BACT</name>
<protein>
    <submittedName>
        <fullName evidence="1">T9SS type A sorting domain-containing protein</fullName>
    </submittedName>
</protein>
<dbReference type="AlphaFoldDB" id="A0A939K5H1"/>